<reference evidence="2 3" key="1">
    <citation type="submission" date="2023-08" db="EMBL/GenBank/DDBJ databases">
        <title>Alcaligenaceae gen. nov., a novel taxon isolated from the sludge of Yixing Pesticide Factory.</title>
        <authorList>
            <person name="Ruan L."/>
        </authorList>
    </citation>
    <scope>NUCLEOTIDE SEQUENCE [LARGE SCALE GENOMIC DNA]</scope>
    <source>
        <strain evidence="2 3">LG-2</strain>
    </source>
</reference>
<sequence length="175" mass="19464">MSTSRTKRWNGTLESLSGDYLKDVAERMESYGDRVQFELPGHGKHPIYQVIGRGDRKMGFDGKHLLLRLNESGNVADSLSPVFTLEAVREAIAGKRSKRVSAPRSANGASAPVRRRAAAPAAAVDTIEQSKYAYYRENRDSLPEDIARHASEISELMRTGKSAEEAFQAVIQRHY</sequence>
<protein>
    <submittedName>
        <fullName evidence="2">Uncharacterized protein</fullName>
    </submittedName>
</protein>
<dbReference type="EMBL" id="JAUZQE010000023">
    <property type="protein sequence ID" value="MDR4126380.1"/>
    <property type="molecule type" value="Genomic_DNA"/>
</dbReference>
<gene>
    <name evidence="2" type="ORF">Q8947_10350</name>
</gene>
<accession>A0ABU1D7H3</accession>
<evidence type="ECO:0000256" key="1">
    <source>
        <dbReference type="SAM" id="MobiDB-lite"/>
    </source>
</evidence>
<comment type="caution">
    <text evidence="2">The sequence shown here is derived from an EMBL/GenBank/DDBJ whole genome shotgun (WGS) entry which is preliminary data.</text>
</comment>
<keyword evidence="3" id="KW-1185">Reference proteome</keyword>
<organism evidence="2 3">
    <name type="scientific">Yanghanlia caeni</name>
    <dbReference type="NCBI Taxonomy" id="3064283"/>
    <lineage>
        <taxon>Bacteria</taxon>
        <taxon>Pseudomonadati</taxon>
        <taxon>Pseudomonadota</taxon>
        <taxon>Betaproteobacteria</taxon>
        <taxon>Burkholderiales</taxon>
        <taxon>Alcaligenaceae</taxon>
        <taxon>Yanghanlia</taxon>
    </lineage>
</organism>
<evidence type="ECO:0000313" key="3">
    <source>
        <dbReference type="Proteomes" id="UP001232156"/>
    </source>
</evidence>
<dbReference type="Proteomes" id="UP001232156">
    <property type="component" value="Unassembled WGS sequence"/>
</dbReference>
<dbReference type="RefSeq" id="WP_165277501.1">
    <property type="nucleotide sequence ID" value="NZ_JAUZQE010000023.1"/>
</dbReference>
<feature type="region of interest" description="Disordered" evidence="1">
    <location>
        <begin position="97"/>
        <end position="122"/>
    </location>
</feature>
<evidence type="ECO:0000313" key="2">
    <source>
        <dbReference type="EMBL" id="MDR4126380.1"/>
    </source>
</evidence>
<proteinExistence type="predicted"/>
<name>A0ABU1D7H3_9BURK</name>